<gene>
    <name evidence="1" type="ORF">S01H1_43071</name>
</gene>
<reference evidence="1" key="1">
    <citation type="journal article" date="2014" name="Front. Microbiol.">
        <title>High frequency of phylogenetically diverse reductive dehalogenase-homologous genes in deep subseafloor sedimentary metagenomes.</title>
        <authorList>
            <person name="Kawai M."/>
            <person name="Futagami T."/>
            <person name="Toyoda A."/>
            <person name="Takaki Y."/>
            <person name="Nishi S."/>
            <person name="Hori S."/>
            <person name="Arai W."/>
            <person name="Tsubouchi T."/>
            <person name="Morono Y."/>
            <person name="Uchiyama I."/>
            <person name="Ito T."/>
            <person name="Fujiyama A."/>
            <person name="Inagaki F."/>
            <person name="Takami H."/>
        </authorList>
    </citation>
    <scope>NUCLEOTIDE SEQUENCE</scope>
    <source>
        <strain evidence="1">Expedition CK06-06</strain>
    </source>
</reference>
<sequence length="144" mass="16023">MTALDLPHKIIDMDRDTDKVITVIPFINAGQNSLDTTAGGLEVVRGGYQYYRNVLFNKGHTSPSTIETTEILGTLSCGSGDNLGAVVLSHDHRYCFICVHNFVITDHILFKIHIATNTVVWSYEYIVDEGGEDELAQKMFCRAL</sequence>
<dbReference type="AlphaFoldDB" id="X0V0N1"/>
<name>X0V0N1_9ZZZZ</name>
<comment type="caution">
    <text evidence="1">The sequence shown here is derived from an EMBL/GenBank/DDBJ whole genome shotgun (WGS) entry which is preliminary data.</text>
</comment>
<organism evidence="1">
    <name type="scientific">marine sediment metagenome</name>
    <dbReference type="NCBI Taxonomy" id="412755"/>
    <lineage>
        <taxon>unclassified sequences</taxon>
        <taxon>metagenomes</taxon>
        <taxon>ecological metagenomes</taxon>
    </lineage>
</organism>
<protein>
    <submittedName>
        <fullName evidence="1">Uncharacterized protein</fullName>
    </submittedName>
</protein>
<accession>X0V0N1</accession>
<feature type="non-terminal residue" evidence="1">
    <location>
        <position position="144"/>
    </location>
</feature>
<proteinExistence type="predicted"/>
<evidence type="ECO:0000313" key="1">
    <source>
        <dbReference type="EMBL" id="GAG11659.1"/>
    </source>
</evidence>
<dbReference type="EMBL" id="BARS01027415">
    <property type="protein sequence ID" value="GAG11659.1"/>
    <property type="molecule type" value="Genomic_DNA"/>
</dbReference>